<keyword evidence="3 8" id="KW-0812">Transmembrane</keyword>
<dbReference type="InterPro" id="IPR013099">
    <property type="entry name" value="K_chnl_dom"/>
</dbReference>
<dbReference type="SUPFAM" id="SSF81324">
    <property type="entry name" value="Voltage-gated potassium channels"/>
    <property type="match status" value="1"/>
</dbReference>
<dbReference type="Proteomes" id="UP001203423">
    <property type="component" value="Unassembled WGS sequence"/>
</dbReference>
<evidence type="ECO:0000256" key="3">
    <source>
        <dbReference type="ARBA" id="ARBA00022692"/>
    </source>
</evidence>
<keyword evidence="4 8" id="KW-1133">Transmembrane helix</keyword>
<evidence type="ECO:0000313" key="10">
    <source>
        <dbReference type="EMBL" id="MCL1126515.1"/>
    </source>
</evidence>
<keyword evidence="11" id="KW-1185">Reference proteome</keyword>
<keyword evidence="7 10" id="KW-0407">Ion channel</keyword>
<evidence type="ECO:0000313" key="11">
    <source>
        <dbReference type="Proteomes" id="UP001203423"/>
    </source>
</evidence>
<dbReference type="InterPro" id="IPR003280">
    <property type="entry name" value="2pore_dom_K_chnl"/>
</dbReference>
<proteinExistence type="predicted"/>
<comment type="caution">
    <text evidence="10">The sequence shown here is derived from an EMBL/GenBank/DDBJ whole genome shotgun (WGS) entry which is preliminary data.</text>
</comment>
<evidence type="ECO:0000256" key="7">
    <source>
        <dbReference type="ARBA" id="ARBA00023303"/>
    </source>
</evidence>
<dbReference type="RefSeq" id="WP_248941906.1">
    <property type="nucleotide sequence ID" value="NZ_JAKIKS010000092.1"/>
</dbReference>
<reference evidence="10 11" key="1">
    <citation type="submission" date="2022-01" db="EMBL/GenBank/DDBJ databases">
        <title>Whole genome-based taxonomy of the Shewanellaceae.</title>
        <authorList>
            <person name="Martin-Rodriguez A.J."/>
        </authorList>
    </citation>
    <scope>NUCLEOTIDE SEQUENCE [LARGE SCALE GENOMIC DNA]</scope>
    <source>
        <strain evidence="10 11">DSM 17177</strain>
    </source>
</reference>
<feature type="transmembrane region" description="Helical" evidence="8">
    <location>
        <begin position="72"/>
        <end position="93"/>
    </location>
</feature>
<dbReference type="GO" id="GO:0034220">
    <property type="term" value="P:monoatomic ion transmembrane transport"/>
    <property type="evidence" value="ECO:0007669"/>
    <property type="project" value="UniProtKB-KW"/>
</dbReference>
<dbReference type="PANTHER" id="PTHR11003:SF291">
    <property type="entry name" value="IP11374P"/>
    <property type="match status" value="1"/>
</dbReference>
<accession>A0ABT0LFS7</accession>
<evidence type="ECO:0000256" key="8">
    <source>
        <dbReference type="SAM" id="Phobius"/>
    </source>
</evidence>
<comment type="subcellular location">
    <subcellularLocation>
        <location evidence="1">Membrane</location>
        <topology evidence="1">Multi-pass membrane protein</topology>
    </subcellularLocation>
</comment>
<gene>
    <name evidence="10" type="ORF">L2764_19005</name>
</gene>
<feature type="transmembrane region" description="Helical" evidence="8">
    <location>
        <begin position="6"/>
        <end position="35"/>
    </location>
</feature>
<evidence type="ECO:0000256" key="1">
    <source>
        <dbReference type="ARBA" id="ARBA00004141"/>
    </source>
</evidence>
<protein>
    <submittedName>
        <fullName evidence="10">Potassium channel family protein</fullName>
    </submittedName>
</protein>
<evidence type="ECO:0000256" key="2">
    <source>
        <dbReference type="ARBA" id="ARBA00022448"/>
    </source>
</evidence>
<sequence>MPFTFTFIHIFLWGLFLISPILLMLFAIIIILGLIVSRIESWSRFDALYWAFITALTVGYGDIRPLNKSSRILSVLIACLGIMLTGILVAITVKAVSNAFEIHVDPEIIKHITQDVK</sequence>
<evidence type="ECO:0000259" key="9">
    <source>
        <dbReference type="Pfam" id="PF07885"/>
    </source>
</evidence>
<dbReference type="Pfam" id="PF07885">
    <property type="entry name" value="Ion_trans_2"/>
    <property type="match status" value="1"/>
</dbReference>
<keyword evidence="6 8" id="KW-0472">Membrane</keyword>
<dbReference type="Gene3D" id="1.10.287.70">
    <property type="match status" value="1"/>
</dbReference>
<dbReference type="EMBL" id="JAKIKS010000092">
    <property type="protein sequence ID" value="MCL1126515.1"/>
    <property type="molecule type" value="Genomic_DNA"/>
</dbReference>
<dbReference type="PANTHER" id="PTHR11003">
    <property type="entry name" value="POTASSIUM CHANNEL, SUBFAMILY K"/>
    <property type="match status" value="1"/>
</dbReference>
<feature type="domain" description="Potassium channel" evidence="9">
    <location>
        <begin position="25"/>
        <end position="97"/>
    </location>
</feature>
<evidence type="ECO:0000256" key="5">
    <source>
        <dbReference type="ARBA" id="ARBA00023065"/>
    </source>
</evidence>
<organism evidence="10 11">
    <name type="scientific">Shewanella surugensis</name>
    <dbReference type="NCBI Taxonomy" id="212020"/>
    <lineage>
        <taxon>Bacteria</taxon>
        <taxon>Pseudomonadati</taxon>
        <taxon>Pseudomonadota</taxon>
        <taxon>Gammaproteobacteria</taxon>
        <taxon>Alteromonadales</taxon>
        <taxon>Shewanellaceae</taxon>
        <taxon>Shewanella</taxon>
    </lineage>
</organism>
<evidence type="ECO:0000256" key="6">
    <source>
        <dbReference type="ARBA" id="ARBA00023136"/>
    </source>
</evidence>
<name>A0ABT0LFS7_9GAMM</name>
<evidence type="ECO:0000256" key="4">
    <source>
        <dbReference type="ARBA" id="ARBA00022989"/>
    </source>
</evidence>
<feature type="transmembrane region" description="Helical" evidence="8">
    <location>
        <begin position="47"/>
        <end position="66"/>
    </location>
</feature>
<keyword evidence="2" id="KW-0813">Transport</keyword>
<keyword evidence="5" id="KW-0406">Ion transport</keyword>